<feature type="region of interest" description="Disordered" evidence="1">
    <location>
        <begin position="1"/>
        <end position="47"/>
    </location>
</feature>
<reference evidence="2 3" key="1">
    <citation type="submission" date="2019-09" db="EMBL/GenBank/DDBJ databases">
        <title>Genome Sequences of Streptomyces kaniharaensis ATCC 21070.</title>
        <authorList>
            <person name="Zhu W."/>
            <person name="De Crecy-Lagard V."/>
            <person name="Richards N.G."/>
        </authorList>
    </citation>
    <scope>NUCLEOTIDE SEQUENCE [LARGE SCALE GENOMIC DNA]</scope>
    <source>
        <strain evidence="2 3">SF-557</strain>
    </source>
</reference>
<dbReference type="AlphaFoldDB" id="A0A6N7L1B9"/>
<feature type="region of interest" description="Disordered" evidence="1">
    <location>
        <begin position="185"/>
        <end position="212"/>
    </location>
</feature>
<sequence length="231" mass="25664">MADRLPPTGREGLPPVALVLEAGRKRDRPGAKRLTPEEKEEKASRDHRRLLRRLQEVEAASEDTWYAPAYRAYGDAVTARNHHHALPVVATTLPLLRRSSAGAPWHRFGRDGWHTLTNALDNPDGDELLRAEQAVAEQARQAQAKEERERRRPSCSRCKAPVLGRAVGRARARCLGRRRAVRALPPGRRRPACPPGGRARAGRRRSRGRRGEAARLLVAPLLTLPHPGAGR</sequence>
<dbReference type="OrthoDB" id="4336626at2"/>
<dbReference type="RefSeq" id="WP_153466737.1">
    <property type="nucleotide sequence ID" value="NZ_WBOF01000002.1"/>
</dbReference>
<gene>
    <name evidence="2" type="ORF">F7Q99_27905</name>
</gene>
<name>A0A6N7L1B9_9ACTN</name>
<evidence type="ECO:0000313" key="2">
    <source>
        <dbReference type="EMBL" id="MQS15974.1"/>
    </source>
</evidence>
<feature type="compositionally biased region" description="Basic and acidic residues" evidence="1">
    <location>
        <begin position="22"/>
        <end position="44"/>
    </location>
</feature>
<accession>A0A6N7L1B9</accession>
<evidence type="ECO:0000313" key="3">
    <source>
        <dbReference type="Proteomes" id="UP000450000"/>
    </source>
</evidence>
<comment type="caution">
    <text evidence="2">The sequence shown here is derived from an EMBL/GenBank/DDBJ whole genome shotgun (WGS) entry which is preliminary data.</text>
</comment>
<dbReference type="EMBL" id="WBOF01000002">
    <property type="protein sequence ID" value="MQS15974.1"/>
    <property type="molecule type" value="Genomic_DNA"/>
</dbReference>
<protein>
    <submittedName>
        <fullName evidence="2">Uncharacterized protein</fullName>
    </submittedName>
</protein>
<evidence type="ECO:0000256" key="1">
    <source>
        <dbReference type="SAM" id="MobiDB-lite"/>
    </source>
</evidence>
<organism evidence="2 3">
    <name type="scientific">Streptomyces kaniharaensis</name>
    <dbReference type="NCBI Taxonomy" id="212423"/>
    <lineage>
        <taxon>Bacteria</taxon>
        <taxon>Bacillati</taxon>
        <taxon>Actinomycetota</taxon>
        <taxon>Actinomycetes</taxon>
        <taxon>Kitasatosporales</taxon>
        <taxon>Streptomycetaceae</taxon>
        <taxon>Streptomyces</taxon>
    </lineage>
</organism>
<keyword evidence="3" id="KW-1185">Reference proteome</keyword>
<proteinExistence type="predicted"/>
<dbReference type="Proteomes" id="UP000450000">
    <property type="component" value="Unassembled WGS sequence"/>
</dbReference>